<feature type="domain" description="DR2241 stabilising" evidence="3">
    <location>
        <begin position="119"/>
        <end position="228"/>
    </location>
</feature>
<dbReference type="Pfam" id="PF24039">
    <property type="entry name" value="DUF7348"/>
    <property type="match status" value="1"/>
</dbReference>
<dbReference type="InterPro" id="IPR041181">
    <property type="entry name" value="DR2241_middle"/>
</dbReference>
<evidence type="ECO:0000259" key="3">
    <source>
        <dbReference type="Pfam" id="PF18069"/>
    </source>
</evidence>
<evidence type="ECO:0000313" key="5">
    <source>
        <dbReference type="EMBL" id="MFC6887584.1"/>
    </source>
</evidence>
<evidence type="ECO:0000313" key="6">
    <source>
        <dbReference type="Proteomes" id="UP001596333"/>
    </source>
</evidence>
<feature type="domain" description="DR2241 4Fe-4S iron-sulfur cluster binding" evidence="2">
    <location>
        <begin position="229"/>
        <end position="314"/>
    </location>
</feature>
<reference evidence="5 6" key="1">
    <citation type="journal article" date="2019" name="Int. J. Syst. Evol. Microbiol.">
        <title>The Global Catalogue of Microorganisms (GCM) 10K type strain sequencing project: providing services to taxonomists for standard genome sequencing and annotation.</title>
        <authorList>
            <consortium name="The Broad Institute Genomics Platform"/>
            <consortium name="The Broad Institute Genome Sequencing Center for Infectious Disease"/>
            <person name="Wu L."/>
            <person name="Ma J."/>
        </authorList>
    </citation>
    <scope>NUCLEOTIDE SEQUENCE [LARGE SCALE GENOMIC DNA]</scope>
    <source>
        <strain evidence="5 6">Y73</strain>
    </source>
</reference>
<dbReference type="Pfam" id="PF18069">
    <property type="entry name" value="DR2241"/>
    <property type="match status" value="1"/>
</dbReference>
<dbReference type="Pfam" id="PF18009">
    <property type="entry name" value="Fer4_23"/>
    <property type="match status" value="1"/>
</dbReference>
<accession>A0ABD5UID9</accession>
<evidence type="ECO:0000256" key="1">
    <source>
        <dbReference type="SAM" id="MobiDB-lite"/>
    </source>
</evidence>
<name>A0ABD5UID9_9EURY</name>
<dbReference type="RefSeq" id="WP_379763789.1">
    <property type="nucleotide sequence ID" value="NZ_JBHSXI010000001.1"/>
</dbReference>
<gene>
    <name evidence="5" type="ORF">ACFQEY_00735</name>
</gene>
<feature type="region of interest" description="Disordered" evidence="1">
    <location>
        <begin position="1"/>
        <end position="23"/>
    </location>
</feature>
<keyword evidence="6" id="KW-1185">Reference proteome</keyword>
<dbReference type="InterPro" id="IPR055772">
    <property type="entry name" value="DUF7348"/>
</dbReference>
<feature type="domain" description="DUF7348" evidence="4">
    <location>
        <begin position="31"/>
        <end position="98"/>
    </location>
</feature>
<protein>
    <submittedName>
        <fullName evidence="5">DR2241 family protein</fullName>
    </submittedName>
</protein>
<evidence type="ECO:0000259" key="2">
    <source>
        <dbReference type="Pfam" id="PF18009"/>
    </source>
</evidence>
<organism evidence="5 6">
    <name type="scientific">Halorubrum trueperi</name>
    <dbReference type="NCBI Taxonomy" id="2004704"/>
    <lineage>
        <taxon>Archaea</taxon>
        <taxon>Methanobacteriati</taxon>
        <taxon>Methanobacteriota</taxon>
        <taxon>Stenosarchaea group</taxon>
        <taxon>Halobacteria</taxon>
        <taxon>Halobacteriales</taxon>
        <taxon>Haloferacaceae</taxon>
        <taxon>Halorubrum</taxon>
    </lineage>
</organism>
<dbReference type="AlphaFoldDB" id="A0ABD5UID9"/>
<dbReference type="EMBL" id="JBHSXI010000001">
    <property type="protein sequence ID" value="MFC6887584.1"/>
    <property type="molecule type" value="Genomic_DNA"/>
</dbReference>
<proteinExistence type="predicted"/>
<dbReference type="Gene3D" id="3.30.1360.190">
    <property type="match status" value="1"/>
</dbReference>
<dbReference type="InterPro" id="IPR041346">
    <property type="entry name" value="DR2241_Fer4"/>
</dbReference>
<dbReference type="Proteomes" id="UP001596333">
    <property type="component" value="Unassembled WGS sequence"/>
</dbReference>
<dbReference type="Gene3D" id="3.30.70.2320">
    <property type="match status" value="1"/>
</dbReference>
<evidence type="ECO:0000259" key="4">
    <source>
        <dbReference type="Pfam" id="PF24039"/>
    </source>
</evidence>
<comment type="caution">
    <text evidence="5">The sequence shown here is derived from an EMBL/GenBank/DDBJ whole genome shotgun (WGS) entry which is preliminary data.</text>
</comment>
<sequence>MADPTLDAAAETGDGEPEVPDVDLPSDAFDAVLDALADRAPSESLRFEGFTVARDDEGEYVLANGDHRAGLSERDLREALADRAAAVTDWYVFECVVGEFGPRRAFLRWIEDADGATVAARYAALAEGIERAWGELQITATLTDRGERRYDVRHADDADVPSEELDAYDDPLDARDLVTLDETGRYRPLKTAPSLAGGWVFPDLGPRDAYELVETIYPATVANWYREREGELDVTHWRETMARQSGIYGVIQTWDRGGGHEHVDWVAEACCDDSQCLKRREWQYDDDTDLDVDGGDGVFPCREPCSVVVSAARKWTRLESEHPRTYEFELTPSEKEQVEEIIDAVADGRIDDIREADTKDGANRYRARFLRAKLFDDEGNLGGVPTDPDEKS</sequence>